<dbReference type="InterPro" id="IPR036709">
    <property type="entry name" value="Autotransporte_beta_dom_sf"/>
</dbReference>
<dbReference type="RefSeq" id="WP_051155598.1">
    <property type="nucleotide sequence ID" value="NZ_BRLH01000003.1"/>
</dbReference>
<dbReference type="PANTHER" id="PTHR12338">
    <property type="entry name" value="AUTOTRANSPORTER"/>
    <property type="match status" value="1"/>
</dbReference>
<dbReference type="Pfam" id="PF03797">
    <property type="entry name" value="Autotransporter"/>
    <property type="match status" value="1"/>
</dbReference>
<accession>A0AAV5N4K0</accession>
<dbReference type="EMBL" id="BRLH01000003">
    <property type="protein sequence ID" value="GKX55838.1"/>
    <property type="molecule type" value="Genomic_DNA"/>
</dbReference>
<evidence type="ECO:0000256" key="1">
    <source>
        <dbReference type="SAM" id="MobiDB-lite"/>
    </source>
</evidence>
<evidence type="ECO:0000259" key="2">
    <source>
        <dbReference type="PROSITE" id="PS51208"/>
    </source>
</evidence>
<dbReference type="PROSITE" id="PS51208">
    <property type="entry name" value="AUTOTRANSPORTER"/>
    <property type="match status" value="1"/>
</dbReference>
<name>A0AAV5N4K0_9GAMM</name>
<dbReference type="Gene3D" id="2.160.20.20">
    <property type="match status" value="2"/>
</dbReference>
<dbReference type="NCBIfam" id="TIGR01414">
    <property type="entry name" value="autotrans_barl"/>
    <property type="match status" value="1"/>
</dbReference>
<dbReference type="SUPFAM" id="SSF51126">
    <property type="entry name" value="Pectin lyase-like"/>
    <property type="match status" value="1"/>
</dbReference>
<dbReference type="Gene3D" id="2.40.128.130">
    <property type="entry name" value="Autotransporter beta-domain"/>
    <property type="match status" value="1"/>
</dbReference>
<organism evidence="3 4">
    <name type="scientific">Leminorella grimontii</name>
    <dbReference type="NCBI Taxonomy" id="82981"/>
    <lineage>
        <taxon>Bacteria</taxon>
        <taxon>Pseudomonadati</taxon>
        <taxon>Pseudomonadota</taxon>
        <taxon>Gammaproteobacteria</taxon>
        <taxon>Enterobacterales</taxon>
        <taxon>Budviciaceae</taxon>
        <taxon>Leminorella</taxon>
    </lineage>
</organism>
<dbReference type="InterPro" id="IPR012332">
    <property type="entry name" value="Autotransporter_pectin_lyase_C"/>
</dbReference>
<dbReference type="InterPro" id="IPR005546">
    <property type="entry name" value="Autotransporte_beta"/>
</dbReference>
<gene>
    <name evidence="3" type="ORF">SOASR030_19500</name>
</gene>
<dbReference type="CDD" id="cd01344">
    <property type="entry name" value="PL2_Passenger_AT"/>
    <property type="match status" value="1"/>
</dbReference>
<sequence>MEKVNKPSSNKPTTYLFKRRQLVGLISSILITATPTLSAQESQIIADAAHGSQTGLQGGVYVINGLAHTDAALIASGTGYEIQGSGLDIKLDPSITNNIGTLIYANDGGTISLDSSTITQGRVLATGEGSKLVLIDSRIQEDYSVVYGIELRDGAMGELNNVAIKGNMALSLLVVDASANIDNLNADSGIIAMAGSEITLKNSTVDALSAIGTGLEVDEASTAHVENTKLIGQISGLDIRDNSSVVFNGGSAIGNYKGVNLLSSNLTGSGVSLQGNDGWGVQATQGSTLILNNHSEIIGSLMVDSSSIDLTDVTIQGLNKPLGRGIFVANCIVGCGTFSLKRVDIDTIAAQGHGLHLSTGGQAEISGSNIVTHGEGAAGLYLSSSNVNSSASYINVSNSHIETAGDGAYGISLYTGNDSRQATSSLENVSLVTKGAGSAALSVQQGAAIIGTNVTADVQGENAAVLNFASGSSANHNSISLDGGSLSSRNGTAITAGGYSDISLKNLDISGSKGLLQAYNSASVDITFDHTNASGDTTATSDSAVNMALLNSSVLTGSINNSALTVDNSIWNVTGDSSVNGLKNSGTVNFTNMSGTGRTLTVNGDYIANDANLILNTVLGNDSSETDKLVVTGNTLGHTYLQVMNVGGLGDDTVNGINVISVGGQSDGIFTLKGRVGYGGYEYFLHKGDLAGNGGDWYLRSVYSDVTPTPPTPTEPTLEPEPVPEPVPAPTPTPSSKAVIEPEVGAYIGNQAVANTLFNLNLHDRMGEPQFTAKGDSLAESMWLRVVGSHEKNHAADGRLEVQTNASVVQLGGDIIQWSTGESRTHLGLMAGYGDAHLTSDSRQVGYSAKSDIKGYNVGVYATWYANQDLHQDGLYVDSWLQHNWFDNDVNGDERSTISYKSKGYSASLETGYTLKIGEFNQSALFIQPQAQIIWSAIHADKVNDGRGSIIDSGTPDYWQSRVGARTYLQGRSPVANDQIFQPFVEVNWLHSNENYGVDYKISQGSRRYESDTAKDIAEVKIGIEGKLTNNFAIWGNIGQQFDADNYSRTSGTLGIKYQF</sequence>
<keyword evidence="4" id="KW-1185">Reference proteome</keyword>
<dbReference type="Proteomes" id="UP001058124">
    <property type="component" value="Unassembled WGS sequence"/>
</dbReference>
<reference evidence="3" key="1">
    <citation type="submission" date="2022-06" db="EMBL/GenBank/DDBJ databases">
        <title>Draft genome sequences of Leminorella grimontii str. JCM5902.</title>
        <authorList>
            <person name="Wakabayashi Y."/>
            <person name="Kojima K."/>
        </authorList>
    </citation>
    <scope>NUCLEOTIDE SEQUENCE</scope>
    <source>
        <strain evidence="3">JCM 5902</strain>
    </source>
</reference>
<dbReference type="InterPro" id="IPR050909">
    <property type="entry name" value="Bact_Autotransporter_VF"/>
</dbReference>
<dbReference type="Pfam" id="PF18883">
    <property type="entry name" value="AC_1"/>
    <property type="match status" value="1"/>
</dbReference>
<feature type="region of interest" description="Disordered" evidence="1">
    <location>
        <begin position="707"/>
        <end position="735"/>
    </location>
</feature>
<dbReference type="InterPro" id="IPR006315">
    <property type="entry name" value="OM_autotransptr_brl_dom"/>
</dbReference>
<dbReference type="InterPro" id="IPR043990">
    <property type="entry name" value="AC_1"/>
</dbReference>
<dbReference type="InterPro" id="IPR011050">
    <property type="entry name" value="Pectin_lyase_fold/virulence"/>
</dbReference>
<dbReference type="PANTHER" id="PTHR12338:SF5">
    <property type="entry name" value="ANTIGEN 43-RELATED"/>
    <property type="match status" value="1"/>
</dbReference>
<protein>
    <recommendedName>
        <fullName evidence="2">Autotransporter domain-containing protein</fullName>
    </recommendedName>
</protein>
<feature type="domain" description="Autotransporter" evidence="2">
    <location>
        <begin position="775"/>
        <end position="1060"/>
    </location>
</feature>
<dbReference type="GO" id="GO:0019867">
    <property type="term" value="C:outer membrane"/>
    <property type="evidence" value="ECO:0007669"/>
    <property type="project" value="InterPro"/>
</dbReference>
<proteinExistence type="predicted"/>
<evidence type="ECO:0000313" key="4">
    <source>
        <dbReference type="Proteomes" id="UP001058124"/>
    </source>
</evidence>
<dbReference type="SMART" id="SM00869">
    <property type="entry name" value="Autotransporter"/>
    <property type="match status" value="1"/>
</dbReference>
<evidence type="ECO:0000313" key="3">
    <source>
        <dbReference type="EMBL" id="GKX55838.1"/>
    </source>
</evidence>
<feature type="compositionally biased region" description="Pro residues" evidence="1">
    <location>
        <begin position="708"/>
        <end position="733"/>
    </location>
</feature>
<comment type="caution">
    <text evidence="3">The sequence shown here is derived from an EMBL/GenBank/DDBJ whole genome shotgun (WGS) entry which is preliminary data.</text>
</comment>
<dbReference type="SUPFAM" id="SSF103515">
    <property type="entry name" value="Autotransporter"/>
    <property type="match status" value="1"/>
</dbReference>
<dbReference type="AlphaFoldDB" id="A0AAV5N4K0"/>